<feature type="domain" description="Endoribonuclease L-PSP/chorismate mutase-like" evidence="1">
    <location>
        <begin position="5"/>
        <end position="129"/>
    </location>
</feature>
<accession>A0A0G4F3V7</accession>
<evidence type="ECO:0000313" key="2">
    <source>
        <dbReference type="EMBL" id="CEM06520.1"/>
    </source>
</evidence>
<sequence length="157" mass="16563">MATAARLRELGIVLPVFQEAVGTYRKCIRDGNRLLTSTHFGMDENGKLVPGKVGEGDLATISPVQAETLARNAGLRLLSTLSHHLGGDLDRVEQVIKLVGVVNGTPDFSGHGKVIDGCCDVLCDVLGEERGKGVRTCLGSGSLAAAVTVDLEVRVRD</sequence>
<dbReference type="SUPFAM" id="SSF55298">
    <property type="entry name" value="YjgF-like"/>
    <property type="match status" value="1"/>
</dbReference>
<protein>
    <recommendedName>
        <fullName evidence="1">Endoribonuclease L-PSP/chorismate mutase-like domain-containing protein</fullName>
    </recommendedName>
</protein>
<proteinExistence type="predicted"/>
<dbReference type="AlphaFoldDB" id="A0A0G4F3V7"/>
<dbReference type="CDD" id="cd02199">
    <property type="entry name" value="YjgF_YER057c_UK114_like_1"/>
    <property type="match status" value="1"/>
</dbReference>
<dbReference type="Gene3D" id="3.30.1330.40">
    <property type="entry name" value="RutC-like"/>
    <property type="match status" value="1"/>
</dbReference>
<gene>
    <name evidence="2" type="ORF">Cvel_14932</name>
</gene>
<dbReference type="InterPro" id="IPR035959">
    <property type="entry name" value="RutC-like_sf"/>
</dbReference>
<dbReference type="InterPro" id="IPR013813">
    <property type="entry name" value="Endoribo_LPSP/chorism_mut-like"/>
</dbReference>
<dbReference type="PANTHER" id="PTHR43760:SF1">
    <property type="entry name" value="ENDORIBONUCLEASE L-PSP_CHORISMATE MUTASE-LIKE DOMAIN-CONTAINING PROTEIN"/>
    <property type="match status" value="1"/>
</dbReference>
<dbReference type="VEuPathDB" id="CryptoDB:Cvel_14932"/>
<name>A0A0G4F3V7_9ALVE</name>
<evidence type="ECO:0000259" key="1">
    <source>
        <dbReference type="Pfam" id="PF14588"/>
    </source>
</evidence>
<dbReference type="Pfam" id="PF14588">
    <property type="entry name" value="YjgF_endoribonc"/>
    <property type="match status" value="1"/>
</dbReference>
<dbReference type="PANTHER" id="PTHR43760">
    <property type="entry name" value="ENDORIBONUCLEASE-RELATED"/>
    <property type="match status" value="1"/>
</dbReference>
<reference evidence="2" key="1">
    <citation type="submission" date="2014-11" db="EMBL/GenBank/DDBJ databases">
        <authorList>
            <person name="Otto D Thomas"/>
            <person name="Naeem Raeece"/>
        </authorList>
    </citation>
    <scope>NUCLEOTIDE SEQUENCE</scope>
</reference>
<organism evidence="2">
    <name type="scientific">Chromera velia CCMP2878</name>
    <dbReference type="NCBI Taxonomy" id="1169474"/>
    <lineage>
        <taxon>Eukaryota</taxon>
        <taxon>Sar</taxon>
        <taxon>Alveolata</taxon>
        <taxon>Colpodellida</taxon>
        <taxon>Chromeraceae</taxon>
        <taxon>Chromera</taxon>
    </lineage>
</organism>
<dbReference type="EMBL" id="CDMZ01000092">
    <property type="protein sequence ID" value="CEM06520.1"/>
    <property type="molecule type" value="Genomic_DNA"/>
</dbReference>